<accession>A0A6M8BFZ3</accession>
<dbReference type="Gene3D" id="3.40.720.10">
    <property type="entry name" value="Alkaline Phosphatase, subunit A"/>
    <property type="match status" value="1"/>
</dbReference>
<dbReference type="InterPro" id="IPR002591">
    <property type="entry name" value="Phosphodiest/P_Trfase"/>
</dbReference>
<evidence type="ECO:0000313" key="2">
    <source>
        <dbReference type="Proteomes" id="UP000505210"/>
    </source>
</evidence>
<dbReference type="Pfam" id="PF01663">
    <property type="entry name" value="Phosphodiest"/>
    <property type="match status" value="1"/>
</dbReference>
<dbReference type="SUPFAM" id="SSF53649">
    <property type="entry name" value="Alkaline phosphatase-like"/>
    <property type="match status" value="1"/>
</dbReference>
<dbReference type="AlphaFoldDB" id="A0A6M8BFZ3"/>
<dbReference type="GO" id="GO:0016740">
    <property type="term" value="F:transferase activity"/>
    <property type="evidence" value="ECO:0007669"/>
    <property type="project" value="UniProtKB-KW"/>
</dbReference>
<dbReference type="EMBL" id="CP053661">
    <property type="protein sequence ID" value="QKD81515.1"/>
    <property type="molecule type" value="Genomic_DNA"/>
</dbReference>
<name>A0A6M8BFZ3_9CYAN</name>
<keyword evidence="1" id="KW-0378">Hydrolase</keyword>
<dbReference type="PANTHER" id="PTHR10151">
    <property type="entry name" value="ECTONUCLEOTIDE PYROPHOSPHATASE/PHOSPHODIESTERASE"/>
    <property type="match status" value="1"/>
</dbReference>
<keyword evidence="2" id="KW-1185">Reference proteome</keyword>
<dbReference type="GO" id="GO:0016787">
    <property type="term" value="F:hydrolase activity"/>
    <property type="evidence" value="ECO:0007669"/>
    <property type="project" value="UniProtKB-KW"/>
</dbReference>
<proteinExistence type="predicted"/>
<dbReference type="PANTHER" id="PTHR10151:SF120">
    <property type="entry name" value="BIS(5'-ADENOSYL)-TRIPHOSPHATASE"/>
    <property type="match status" value="1"/>
</dbReference>
<reference evidence="1 2" key="1">
    <citation type="submission" date="2020-05" db="EMBL/GenBank/DDBJ databases">
        <title>Complete genome sequence of of a novel Thermoleptolyngbya strain isolated from hot springs of Ganzi, Sichuan China.</title>
        <authorList>
            <person name="Tang J."/>
            <person name="Daroch M."/>
            <person name="Li L."/>
            <person name="Waleron K."/>
            <person name="Waleron M."/>
            <person name="Waleron M."/>
        </authorList>
    </citation>
    <scope>NUCLEOTIDE SEQUENCE [LARGE SCALE GENOMIC DNA]</scope>
    <source>
        <strain evidence="1 2">PKUAC-SCTA183</strain>
    </source>
</reference>
<sequence length="464" mass="51875">MSSPKPRLLIIGLDCMEPSLVFDRWRSDLPNLSRLMAAGSYGRMESSIPAITVPAWSCMMSGRDPGELGIYGFRNRADRSYGKMAIADGRAVKVPRLWDLLGDAGWTVAVLSVPGTSPPYPVNGSLVSCFLTPSRDVPYTHPQGLAAQIAEWMPDFLLDVPEFRSEEKARILQNIYDLCNQRFDLAEKLIKRDQPDFLMLVDMGVDRIHHSFWKPMDPTHPQHEPGSPFANAIHNYYCHVDQRIGDLLARCDEETAVLVVSDHGARPMMGGICVNEWLIKWGYLTLKQPPSEPLPLDQVEVDWSQTKAWGAGGYYGRIFMNMQGREPQGVIPLAQYEQERSRLADLLTSIPTPDGQPMPNRIMKPQQIYQKVRGVAPDLIAYFDELAWRSVGTVGDGSLYTTNNDTGPDDANHAPFGLMIFHDPRQPKGGQVLEGATLYDILPTLLHRYGLQPPANLRGNILPI</sequence>
<organism evidence="1 2">
    <name type="scientific">Thermoleptolyngbya sichuanensis A183</name>
    <dbReference type="NCBI Taxonomy" id="2737172"/>
    <lineage>
        <taxon>Bacteria</taxon>
        <taxon>Bacillati</taxon>
        <taxon>Cyanobacteriota</taxon>
        <taxon>Cyanophyceae</taxon>
        <taxon>Oculatellales</taxon>
        <taxon>Oculatellaceae</taxon>
        <taxon>Thermoleptolyngbya</taxon>
        <taxon>Thermoleptolyngbya sichuanensis</taxon>
    </lineage>
</organism>
<dbReference type="Proteomes" id="UP000505210">
    <property type="component" value="Chromosome"/>
</dbReference>
<gene>
    <name evidence="1" type="ORF">HPC62_04340</name>
</gene>
<dbReference type="RefSeq" id="WP_172353912.1">
    <property type="nucleotide sequence ID" value="NZ_CP053661.1"/>
</dbReference>
<keyword evidence="1" id="KW-0808">Transferase</keyword>
<dbReference type="KEGG" id="theu:HPC62_04340"/>
<evidence type="ECO:0000313" key="1">
    <source>
        <dbReference type="EMBL" id="QKD81515.1"/>
    </source>
</evidence>
<protein>
    <submittedName>
        <fullName evidence="1">Sulfatase-like hydrolase/transferase</fullName>
    </submittedName>
</protein>
<dbReference type="InterPro" id="IPR017850">
    <property type="entry name" value="Alkaline_phosphatase_core_sf"/>
</dbReference>